<gene>
    <name evidence="3" type="ORF">FOE67_21310</name>
</gene>
<dbReference type="AlphaFoldDB" id="A0A7W3XYB3"/>
<dbReference type="Gene3D" id="3.30.420.40">
    <property type="match status" value="2"/>
</dbReference>
<dbReference type="PANTHER" id="PTHR18964:SF169">
    <property type="entry name" value="N-ACETYLMANNOSAMINE KINASE"/>
    <property type="match status" value="1"/>
</dbReference>
<proteinExistence type="inferred from homology"/>
<dbReference type="InterPro" id="IPR000600">
    <property type="entry name" value="ROK"/>
</dbReference>
<keyword evidence="4" id="KW-1185">Reference proteome</keyword>
<dbReference type="SUPFAM" id="SSF53067">
    <property type="entry name" value="Actin-like ATPase domain"/>
    <property type="match status" value="1"/>
</dbReference>
<dbReference type="Proteomes" id="UP000530234">
    <property type="component" value="Unassembled WGS sequence"/>
</dbReference>
<feature type="region of interest" description="Disordered" evidence="2">
    <location>
        <begin position="1"/>
        <end position="31"/>
    </location>
</feature>
<comment type="similarity">
    <text evidence="1">Belongs to the ROK (NagC/XylR) family.</text>
</comment>
<dbReference type="InterPro" id="IPR043129">
    <property type="entry name" value="ATPase_NBD"/>
</dbReference>
<dbReference type="PANTHER" id="PTHR18964">
    <property type="entry name" value="ROK (REPRESSOR, ORF, KINASE) FAMILY"/>
    <property type="match status" value="1"/>
</dbReference>
<organism evidence="3 4">
    <name type="scientific">Streptomyces calidiresistens</name>
    <dbReference type="NCBI Taxonomy" id="1485586"/>
    <lineage>
        <taxon>Bacteria</taxon>
        <taxon>Bacillati</taxon>
        <taxon>Actinomycetota</taxon>
        <taxon>Actinomycetes</taxon>
        <taxon>Kitasatosporales</taxon>
        <taxon>Streptomycetaceae</taxon>
        <taxon>Streptomyces</taxon>
    </lineage>
</organism>
<reference evidence="4" key="1">
    <citation type="submission" date="2019-10" db="EMBL/GenBank/DDBJ databases">
        <title>Streptomyces sp. nov., a novel actinobacterium isolated from alkaline environment.</title>
        <authorList>
            <person name="Golinska P."/>
        </authorList>
    </citation>
    <scope>NUCLEOTIDE SEQUENCE [LARGE SCALE GENOMIC DNA]</scope>
    <source>
        <strain evidence="4">DSM 42108</strain>
    </source>
</reference>
<dbReference type="InterPro" id="IPR049874">
    <property type="entry name" value="ROK_cs"/>
</dbReference>
<evidence type="ECO:0000256" key="1">
    <source>
        <dbReference type="ARBA" id="ARBA00006479"/>
    </source>
</evidence>
<evidence type="ECO:0000313" key="3">
    <source>
        <dbReference type="EMBL" id="MBB0231965.1"/>
    </source>
</evidence>
<dbReference type="EMBL" id="VKHS01000701">
    <property type="protein sequence ID" value="MBB0231965.1"/>
    <property type="molecule type" value="Genomic_DNA"/>
</dbReference>
<name>A0A7W3XYB3_9ACTN</name>
<evidence type="ECO:0000256" key="2">
    <source>
        <dbReference type="SAM" id="MobiDB-lite"/>
    </source>
</evidence>
<evidence type="ECO:0000313" key="4">
    <source>
        <dbReference type="Proteomes" id="UP000530234"/>
    </source>
</evidence>
<protein>
    <submittedName>
        <fullName evidence="3">ROK family protein</fullName>
    </submittedName>
</protein>
<accession>A0A7W3XYB3</accession>
<dbReference type="Pfam" id="PF00480">
    <property type="entry name" value="ROK"/>
    <property type="match status" value="1"/>
</dbReference>
<sequence>MDTAGTTDAEYHGTPAGTTGTSADAPATATRGRPAPALALDIGGTKFAAAVVESDGTITARTEEPLTGPGSAPMALRTVIARVLDRVPGGLPCGVGIGSAGPLDPIAGTVSPVNIPDWRDHPLRDEVAAMFPGRPVRLAGDGQCMALGEWWRAPDRDRVRSLLGVVVSTGVGGGLALDGRAHAGSSGNAGHIGHTVVDPAGEPCPCGATGCVETVASGPSMVRRARAAGWSGADARELAAAARAGDPRALAAFDGAGRALALALLNTVAVLDPDRVVIGGGVAAAGGVLMDPLYRWLDELAGLPFLRGLRPLPTALGRDAGLYGAAALIHRDRPAASLTAPDA</sequence>
<comment type="caution">
    <text evidence="3">The sequence shown here is derived from an EMBL/GenBank/DDBJ whole genome shotgun (WGS) entry which is preliminary data.</text>
</comment>
<dbReference type="PROSITE" id="PS01125">
    <property type="entry name" value="ROK"/>
    <property type="match status" value="1"/>
</dbReference>
<dbReference type="RefSeq" id="WP_182666518.1">
    <property type="nucleotide sequence ID" value="NZ_VKHS01000701.1"/>
</dbReference>